<dbReference type="PRINTS" id="PR00598">
    <property type="entry name" value="HTHMARR"/>
</dbReference>
<dbReference type="PANTHER" id="PTHR42756">
    <property type="entry name" value="TRANSCRIPTIONAL REGULATOR, MARR"/>
    <property type="match status" value="1"/>
</dbReference>
<sequence>MENKNIFKLIRTLELLTNETIIKFTKSFNLNVGIPQILVLNELAQKGPQMQSALAAEHGYTPGAMTNIADKLIKEGYAVRKFDESDRRIVLLAITEQGLAVLKRAEEKGKEMRMDLYSVLTEEEVEQLILIKEKLLDSLSK</sequence>
<evidence type="ECO:0000256" key="1">
    <source>
        <dbReference type="ARBA" id="ARBA00023015"/>
    </source>
</evidence>
<dbReference type="PANTHER" id="PTHR42756:SF1">
    <property type="entry name" value="TRANSCRIPTIONAL REPRESSOR OF EMRAB OPERON"/>
    <property type="match status" value="1"/>
</dbReference>
<organism evidence="5 6">
    <name type="scientific">Paracerasibacillus soli</name>
    <dbReference type="NCBI Taxonomy" id="480284"/>
    <lineage>
        <taxon>Bacteria</taxon>
        <taxon>Bacillati</taxon>
        <taxon>Bacillota</taxon>
        <taxon>Bacilli</taxon>
        <taxon>Bacillales</taxon>
        <taxon>Bacillaceae</taxon>
        <taxon>Paracerasibacillus</taxon>
    </lineage>
</organism>
<dbReference type="SUPFAM" id="SSF46785">
    <property type="entry name" value="Winged helix' DNA-binding domain"/>
    <property type="match status" value="1"/>
</dbReference>
<keyword evidence="6" id="KW-1185">Reference proteome</keyword>
<dbReference type="Gene3D" id="1.10.10.10">
    <property type="entry name" value="Winged helix-like DNA-binding domain superfamily/Winged helix DNA-binding domain"/>
    <property type="match status" value="1"/>
</dbReference>
<comment type="caution">
    <text evidence="5">The sequence shown here is derived from an EMBL/GenBank/DDBJ whole genome shotgun (WGS) entry which is preliminary data.</text>
</comment>
<evidence type="ECO:0000256" key="2">
    <source>
        <dbReference type="ARBA" id="ARBA00023125"/>
    </source>
</evidence>
<dbReference type="InterPro" id="IPR000835">
    <property type="entry name" value="HTH_MarR-typ"/>
</dbReference>
<accession>A0ABU5CSQ9</accession>
<dbReference type="InterPro" id="IPR036390">
    <property type="entry name" value="WH_DNA-bd_sf"/>
</dbReference>
<evidence type="ECO:0000313" key="6">
    <source>
        <dbReference type="Proteomes" id="UP001275315"/>
    </source>
</evidence>
<proteinExistence type="predicted"/>
<dbReference type="EMBL" id="JAWDIQ010000002">
    <property type="protein sequence ID" value="MDY0409366.1"/>
    <property type="molecule type" value="Genomic_DNA"/>
</dbReference>
<dbReference type="SMART" id="SM00347">
    <property type="entry name" value="HTH_MARR"/>
    <property type="match status" value="1"/>
</dbReference>
<dbReference type="PROSITE" id="PS50995">
    <property type="entry name" value="HTH_MARR_2"/>
    <property type="match status" value="1"/>
</dbReference>
<gene>
    <name evidence="5" type="ORF">RWD45_13295</name>
</gene>
<evidence type="ECO:0000256" key="3">
    <source>
        <dbReference type="ARBA" id="ARBA00023163"/>
    </source>
</evidence>
<evidence type="ECO:0000259" key="4">
    <source>
        <dbReference type="PROSITE" id="PS50995"/>
    </source>
</evidence>
<keyword evidence="3" id="KW-0804">Transcription</keyword>
<dbReference type="RefSeq" id="WP_320380162.1">
    <property type="nucleotide sequence ID" value="NZ_JAWDIQ010000002.1"/>
</dbReference>
<keyword evidence="2" id="KW-0238">DNA-binding</keyword>
<keyword evidence="1" id="KW-0805">Transcription regulation</keyword>
<dbReference type="Pfam" id="PF01047">
    <property type="entry name" value="MarR"/>
    <property type="match status" value="1"/>
</dbReference>
<feature type="domain" description="HTH marR-type" evidence="4">
    <location>
        <begin position="3"/>
        <end position="137"/>
    </location>
</feature>
<protein>
    <submittedName>
        <fullName evidence="5">MarR family transcriptional regulator</fullName>
    </submittedName>
</protein>
<reference evidence="5 6" key="1">
    <citation type="submission" date="2023-10" db="EMBL/GenBank/DDBJ databases">
        <title>Virgibacillus soli CC-YMP-6 genome.</title>
        <authorList>
            <person name="Miliotis G."/>
            <person name="Sengupta P."/>
            <person name="Hameed A."/>
            <person name="Chuvochina M."/>
            <person name="Mcdonagh F."/>
            <person name="Simpson A.C."/>
            <person name="Singh N.K."/>
            <person name="Rekha P.D."/>
            <person name="Raman K."/>
            <person name="Hugenholtz P."/>
            <person name="Venkateswaran K."/>
        </authorList>
    </citation>
    <scope>NUCLEOTIDE SEQUENCE [LARGE SCALE GENOMIC DNA]</scope>
    <source>
        <strain evidence="5 6">CC-YMP-6</strain>
    </source>
</reference>
<dbReference type="Proteomes" id="UP001275315">
    <property type="component" value="Unassembled WGS sequence"/>
</dbReference>
<evidence type="ECO:0000313" key="5">
    <source>
        <dbReference type="EMBL" id="MDY0409366.1"/>
    </source>
</evidence>
<dbReference type="InterPro" id="IPR036388">
    <property type="entry name" value="WH-like_DNA-bd_sf"/>
</dbReference>
<name>A0ABU5CSQ9_9BACI</name>